<dbReference type="AlphaFoldDB" id="A0A450TLG7"/>
<dbReference type="InterPro" id="IPR022453">
    <property type="entry name" value="Znf_MqsA-type"/>
</dbReference>
<sequence length="56" mass="6512">MKETMIETDVTYTLAHDGKFFLFEHVPARVCRETGEQYFAHGDRAAYPVCSQREKT</sequence>
<dbReference type="NCBIfam" id="TIGR03831">
    <property type="entry name" value="YgiT_finger"/>
    <property type="match status" value="1"/>
</dbReference>
<gene>
    <name evidence="1" type="ORF">BECKFW1821C_GA0114237_101519</name>
</gene>
<protein>
    <submittedName>
        <fullName evidence="1">YgiT-type zinc finger domain-containing protein</fullName>
    </submittedName>
</protein>
<reference evidence="1" key="1">
    <citation type="submission" date="2019-02" db="EMBL/GenBank/DDBJ databases">
        <authorList>
            <person name="Gruber-Vodicka R. H."/>
            <person name="Seah K. B. B."/>
        </authorList>
    </citation>
    <scope>NUCLEOTIDE SEQUENCE</scope>
    <source>
        <strain evidence="1">BECK_BZ131</strain>
    </source>
</reference>
<organism evidence="1">
    <name type="scientific">Candidatus Kentrum sp. FW</name>
    <dbReference type="NCBI Taxonomy" id="2126338"/>
    <lineage>
        <taxon>Bacteria</taxon>
        <taxon>Pseudomonadati</taxon>
        <taxon>Pseudomonadota</taxon>
        <taxon>Gammaproteobacteria</taxon>
        <taxon>Candidatus Kentrum</taxon>
    </lineage>
</organism>
<evidence type="ECO:0000313" key="1">
    <source>
        <dbReference type="EMBL" id="VFJ68607.1"/>
    </source>
</evidence>
<name>A0A450TLG7_9GAMM</name>
<dbReference type="EMBL" id="CAADFE010000015">
    <property type="protein sequence ID" value="VFJ68607.1"/>
    <property type="molecule type" value="Genomic_DNA"/>
</dbReference>
<accession>A0A450TLG7</accession>
<proteinExistence type="predicted"/>